<accession>A0A1F4URM0</accession>
<dbReference type="PANTHER" id="PTHR10890:SF3">
    <property type="entry name" value="CYSTEINE--TRNA LIGASE, CYTOPLASMIC"/>
    <property type="match status" value="1"/>
</dbReference>
<dbReference type="NCBIfam" id="TIGR00435">
    <property type="entry name" value="cysS"/>
    <property type="match status" value="1"/>
</dbReference>
<evidence type="ECO:0000313" key="12">
    <source>
        <dbReference type="Proteomes" id="UP000176608"/>
    </source>
</evidence>
<dbReference type="EC" id="6.1.1.16" evidence="9"/>
<dbReference type="PRINTS" id="PR00983">
    <property type="entry name" value="TRNASYNTHCYS"/>
</dbReference>
<dbReference type="SUPFAM" id="SSF52374">
    <property type="entry name" value="Nucleotidylyl transferase"/>
    <property type="match status" value="1"/>
</dbReference>
<dbReference type="InterPro" id="IPR009080">
    <property type="entry name" value="tRNAsynth_Ia_anticodon-bd"/>
</dbReference>
<dbReference type="CDD" id="cd00672">
    <property type="entry name" value="CysRS_core"/>
    <property type="match status" value="1"/>
</dbReference>
<feature type="binding site" evidence="9">
    <location>
        <position position="29"/>
    </location>
    <ligand>
        <name>Zn(2+)</name>
        <dbReference type="ChEBI" id="CHEBI:29105"/>
    </ligand>
</feature>
<dbReference type="GO" id="GO:0006423">
    <property type="term" value="P:cysteinyl-tRNA aminoacylation"/>
    <property type="evidence" value="ECO:0007669"/>
    <property type="project" value="UniProtKB-UniRule"/>
</dbReference>
<dbReference type="GO" id="GO:0005829">
    <property type="term" value="C:cytosol"/>
    <property type="evidence" value="ECO:0007669"/>
    <property type="project" value="TreeGrafter"/>
</dbReference>
<comment type="cofactor">
    <cofactor evidence="9">
        <name>Zn(2+)</name>
        <dbReference type="ChEBI" id="CHEBI:29105"/>
    </cofactor>
    <text evidence="9">Binds 1 zinc ion per subunit.</text>
</comment>
<dbReference type="Gene3D" id="1.20.120.640">
    <property type="entry name" value="Anticodon-binding domain of a subclass of class I aminoacyl-tRNA synthetases"/>
    <property type="match status" value="1"/>
</dbReference>
<keyword evidence="6 9" id="KW-0067">ATP-binding</keyword>
<keyword evidence="8 9" id="KW-0030">Aminoacyl-tRNA synthetase</keyword>
<keyword evidence="2 9" id="KW-0436">Ligase</keyword>
<keyword evidence="3 9" id="KW-0479">Metal-binding</keyword>
<evidence type="ECO:0000259" key="10">
    <source>
        <dbReference type="Pfam" id="PF01406"/>
    </source>
</evidence>
<protein>
    <recommendedName>
        <fullName evidence="9">Cysteine--tRNA ligase</fullName>
        <ecNumber evidence="9">6.1.1.16</ecNumber>
    </recommendedName>
    <alternativeName>
        <fullName evidence="9">Cysteinyl-tRNA synthetase</fullName>
        <shortName evidence="9">CysRS</shortName>
    </alternativeName>
</protein>
<dbReference type="InterPro" id="IPR024909">
    <property type="entry name" value="Cys-tRNA/MSH_ligase"/>
</dbReference>
<dbReference type="HAMAP" id="MF_00041">
    <property type="entry name" value="Cys_tRNA_synth"/>
    <property type="match status" value="1"/>
</dbReference>
<dbReference type="Proteomes" id="UP000176608">
    <property type="component" value="Unassembled WGS sequence"/>
</dbReference>
<dbReference type="GO" id="GO:0004817">
    <property type="term" value="F:cysteine-tRNA ligase activity"/>
    <property type="evidence" value="ECO:0007669"/>
    <property type="project" value="UniProtKB-UniRule"/>
</dbReference>
<keyword evidence="5 9" id="KW-0862">Zinc</keyword>
<dbReference type="InterPro" id="IPR014729">
    <property type="entry name" value="Rossmann-like_a/b/a_fold"/>
</dbReference>
<evidence type="ECO:0000256" key="4">
    <source>
        <dbReference type="ARBA" id="ARBA00022741"/>
    </source>
</evidence>
<dbReference type="SUPFAM" id="SSF47323">
    <property type="entry name" value="Anticodon-binding domain of a subclass of class I aminoacyl-tRNA synthetases"/>
    <property type="match status" value="1"/>
</dbReference>
<evidence type="ECO:0000256" key="5">
    <source>
        <dbReference type="ARBA" id="ARBA00022833"/>
    </source>
</evidence>
<comment type="catalytic activity">
    <reaction evidence="9">
        <text>tRNA(Cys) + L-cysteine + ATP = L-cysteinyl-tRNA(Cys) + AMP + diphosphate</text>
        <dbReference type="Rhea" id="RHEA:17773"/>
        <dbReference type="Rhea" id="RHEA-COMP:9661"/>
        <dbReference type="Rhea" id="RHEA-COMP:9679"/>
        <dbReference type="ChEBI" id="CHEBI:30616"/>
        <dbReference type="ChEBI" id="CHEBI:33019"/>
        <dbReference type="ChEBI" id="CHEBI:35235"/>
        <dbReference type="ChEBI" id="CHEBI:78442"/>
        <dbReference type="ChEBI" id="CHEBI:78517"/>
        <dbReference type="ChEBI" id="CHEBI:456215"/>
        <dbReference type="EC" id="6.1.1.16"/>
    </reaction>
</comment>
<sequence>MKMQLYNSLTKKVEEFKPLNPDVVTMYTCGPTVYDYQHIGNFRTFMSSDFVHRVLKYNGYKVKFIMNITDVGHLTGDNLGDADLGEDRLELAADREGKSAKEIAEFYTQDFMKSYDKLNILRPEKFTRASDYIKEMLALIKTLEAKGFTYRTSDGIYFDTSKVGDYGKLAGTKVDLVEEGARFEPNPEKKNPTDFSLWRFSPDSKIRWQEWDSPWGRGFPGWHIECSAMAIEELGPTIDIHMGGEDHKMIHHPNEMVQSECVTGKPFVDYWMHTAFLKVDGGRMGKSVGNAYILDDLETKGFTAFDLRYFYTLAHYRTKLNFTWEALQASASALKKLYDMVESYQEDPEATISPEYLNKFEAAIGDDVNIPQAVAVMWDMLKSDIPEGSKLKTLEKFDEVLGLNIVDHIGYEVPADIENLAKLRWEYRKNGIWDKADVIRKQIEAQGFVIEDLVNAYKVKRK</sequence>
<feature type="short sequence motif" description="'HIGH' region" evidence="9">
    <location>
        <begin position="31"/>
        <end position="41"/>
    </location>
</feature>
<feature type="binding site" evidence="9">
    <location>
        <position position="226"/>
    </location>
    <ligand>
        <name>Zn(2+)</name>
        <dbReference type="ChEBI" id="CHEBI:29105"/>
    </ligand>
</feature>
<dbReference type="InterPro" id="IPR032678">
    <property type="entry name" value="tRNA-synt_1_cat_dom"/>
</dbReference>
<evidence type="ECO:0000256" key="6">
    <source>
        <dbReference type="ARBA" id="ARBA00022840"/>
    </source>
</evidence>
<dbReference type="AlphaFoldDB" id="A0A1F4URM0"/>
<comment type="subcellular location">
    <subcellularLocation>
        <location evidence="9">Cytoplasm</location>
    </subcellularLocation>
</comment>
<evidence type="ECO:0000256" key="2">
    <source>
        <dbReference type="ARBA" id="ARBA00022598"/>
    </source>
</evidence>
<evidence type="ECO:0000256" key="7">
    <source>
        <dbReference type="ARBA" id="ARBA00022917"/>
    </source>
</evidence>
<evidence type="ECO:0000256" key="8">
    <source>
        <dbReference type="ARBA" id="ARBA00023146"/>
    </source>
</evidence>
<feature type="binding site" evidence="9">
    <location>
        <position position="255"/>
    </location>
    <ligand>
        <name>Zn(2+)</name>
        <dbReference type="ChEBI" id="CHEBI:29105"/>
    </ligand>
</feature>
<dbReference type="Gene3D" id="3.40.50.620">
    <property type="entry name" value="HUPs"/>
    <property type="match status" value="1"/>
</dbReference>
<feature type="binding site" evidence="9">
    <location>
        <position position="251"/>
    </location>
    <ligand>
        <name>Zn(2+)</name>
        <dbReference type="ChEBI" id="CHEBI:29105"/>
    </ligand>
</feature>
<evidence type="ECO:0000256" key="3">
    <source>
        <dbReference type="ARBA" id="ARBA00022723"/>
    </source>
</evidence>
<organism evidence="11 12">
    <name type="scientific">candidate division WWE3 bacterium RIFCSPHIGHO2_01_FULL_42_13</name>
    <dbReference type="NCBI Taxonomy" id="1802617"/>
    <lineage>
        <taxon>Bacteria</taxon>
        <taxon>Katanobacteria</taxon>
    </lineage>
</organism>
<keyword evidence="9" id="KW-0963">Cytoplasm</keyword>
<feature type="domain" description="tRNA synthetases class I catalytic" evidence="10">
    <location>
        <begin position="16"/>
        <end position="330"/>
    </location>
</feature>
<dbReference type="GO" id="GO:0008270">
    <property type="term" value="F:zinc ion binding"/>
    <property type="evidence" value="ECO:0007669"/>
    <property type="project" value="UniProtKB-UniRule"/>
</dbReference>
<comment type="similarity">
    <text evidence="9">Belongs to the class-I aminoacyl-tRNA synthetase family.</text>
</comment>
<dbReference type="STRING" id="1802617.A2886_02080"/>
<dbReference type="GO" id="GO:0005524">
    <property type="term" value="F:ATP binding"/>
    <property type="evidence" value="ECO:0007669"/>
    <property type="project" value="UniProtKB-UniRule"/>
</dbReference>
<evidence type="ECO:0000256" key="9">
    <source>
        <dbReference type="HAMAP-Rule" id="MF_00041"/>
    </source>
</evidence>
<dbReference type="InterPro" id="IPR015803">
    <property type="entry name" value="Cys-tRNA-ligase"/>
</dbReference>
<dbReference type="PANTHER" id="PTHR10890">
    <property type="entry name" value="CYSTEINYL-TRNA SYNTHETASE"/>
    <property type="match status" value="1"/>
</dbReference>
<proteinExistence type="inferred from homology"/>
<evidence type="ECO:0000256" key="1">
    <source>
        <dbReference type="ARBA" id="ARBA00011245"/>
    </source>
</evidence>
<keyword evidence="7 9" id="KW-0648">Protein biosynthesis</keyword>
<comment type="subunit">
    <text evidence="1 9">Monomer.</text>
</comment>
<dbReference type="EMBL" id="MEVA01000006">
    <property type="protein sequence ID" value="OGC47556.1"/>
    <property type="molecule type" value="Genomic_DNA"/>
</dbReference>
<feature type="binding site" evidence="9">
    <location>
        <position position="286"/>
    </location>
    <ligand>
        <name>ATP</name>
        <dbReference type="ChEBI" id="CHEBI:30616"/>
    </ligand>
</feature>
<dbReference type="Pfam" id="PF01406">
    <property type="entry name" value="tRNA-synt_1e"/>
    <property type="match status" value="1"/>
</dbReference>
<keyword evidence="4 9" id="KW-0547">Nucleotide-binding</keyword>
<name>A0A1F4URM0_UNCKA</name>
<feature type="short sequence motif" description="'KMSKS' region" evidence="9">
    <location>
        <begin position="283"/>
        <end position="287"/>
    </location>
</feature>
<gene>
    <name evidence="9" type="primary">cysS</name>
    <name evidence="11" type="ORF">A2886_02080</name>
</gene>
<evidence type="ECO:0000313" key="11">
    <source>
        <dbReference type="EMBL" id="OGC47556.1"/>
    </source>
</evidence>
<reference evidence="11 12" key="1">
    <citation type="journal article" date="2016" name="Nat. Commun.">
        <title>Thousands of microbial genomes shed light on interconnected biogeochemical processes in an aquifer system.</title>
        <authorList>
            <person name="Anantharaman K."/>
            <person name="Brown C.T."/>
            <person name="Hug L.A."/>
            <person name="Sharon I."/>
            <person name="Castelle C.J."/>
            <person name="Probst A.J."/>
            <person name="Thomas B.C."/>
            <person name="Singh A."/>
            <person name="Wilkins M.J."/>
            <person name="Karaoz U."/>
            <person name="Brodie E.L."/>
            <person name="Williams K.H."/>
            <person name="Hubbard S.S."/>
            <person name="Banfield J.F."/>
        </authorList>
    </citation>
    <scope>NUCLEOTIDE SEQUENCE [LARGE SCALE GENOMIC DNA]</scope>
</reference>
<comment type="caution">
    <text evidence="11">The sequence shown here is derived from an EMBL/GenBank/DDBJ whole genome shotgun (WGS) entry which is preliminary data.</text>
</comment>